<dbReference type="InterPro" id="IPR003593">
    <property type="entry name" value="AAA+_ATPase"/>
</dbReference>
<dbReference type="InterPro" id="IPR027417">
    <property type="entry name" value="P-loop_NTPase"/>
</dbReference>
<dbReference type="Pfam" id="PF00005">
    <property type="entry name" value="ABC_tran"/>
    <property type="match status" value="1"/>
</dbReference>
<evidence type="ECO:0000256" key="3">
    <source>
        <dbReference type="ARBA" id="ARBA00022692"/>
    </source>
</evidence>
<dbReference type="STRING" id="128944.AWM75_04445"/>
<dbReference type="SMART" id="SM00382">
    <property type="entry name" value="AAA"/>
    <property type="match status" value="1"/>
</dbReference>
<dbReference type="CDD" id="cd18547">
    <property type="entry name" value="ABC_6TM_Tm288_like"/>
    <property type="match status" value="1"/>
</dbReference>
<name>A0A120IAV8_9LACT</name>
<dbReference type="PROSITE" id="PS50929">
    <property type="entry name" value="ABC_TM1F"/>
    <property type="match status" value="1"/>
</dbReference>
<evidence type="ECO:0000256" key="1">
    <source>
        <dbReference type="ARBA" id="ARBA00004651"/>
    </source>
</evidence>
<organism evidence="8 9">
    <name type="scientific">Aerococcus urinaehominis</name>
    <dbReference type="NCBI Taxonomy" id="128944"/>
    <lineage>
        <taxon>Bacteria</taxon>
        <taxon>Bacillati</taxon>
        <taxon>Bacillota</taxon>
        <taxon>Bacilli</taxon>
        <taxon>Lactobacillales</taxon>
        <taxon>Aerococcaceae</taxon>
        <taxon>Aerococcus</taxon>
    </lineage>
</organism>
<dbReference type="Pfam" id="PF00664">
    <property type="entry name" value="ABC_membrane"/>
    <property type="match status" value="1"/>
</dbReference>
<dbReference type="GO" id="GO:0015421">
    <property type="term" value="F:ABC-type oligopeptide transporter activity"/>
    <property type="evidence" value="ECO:0007669"/>
    <property type="project" value="TreeGrafter"/>
</dbReference>
<dbReference type="OrthoDB" id="9770415at2"/>
<evidence type="ECO:0000313" key="8">
    <source>
        <dbReference type="EMBL" id="AMB99296.1"/>
    </source>
</evidence>
<accession>A0A120IAV8</accession>
<evidence type="ECO:0000256" key="6">
    <source>
        <dbReference type="ARBA" id="ARBA00022989"/>
    </source>
</evidence>
<dbReference type="KEGG" id="auh:AWM75_04445"/>
<dbReference type="Proteomes" id="UP000062260">
    <property type="component" value="Chromosome"/>
</dbReference>
<evidence type="ECO:0000256" key="4">
    <source>
        <dbReference type="ARBA" id="ARBA00022741"/>
    </source>
</evidence>
<dbReference type="Gene3D" id="3.40.50.300">
    <property type="entry name" value="P-loop containing nucleotide triphosphate hydrolases"/>
    <property type="match status" value="1"/>
</dbReference>
<dbReference type="CDD" id="cd03254">
    <property type="entry name" value="ABCC_Glucan_exporter_like"/>
    <property type="match status" value="1"/>
</dbReference>
<evidence type="ECO:0000313" key="9">
    <source>
        <dbReference type="Proteomes" id="UP000062260"/>
    </source>
</evidence>
<proteinExistence type="predicted"/>
<dbReference type="EMBL" id="CP014163">
    <property type="protein sequence ID" value="AMB99296.1"/>
    <property type="molecule type" value="Genomic_DNA"/>
</dbReference>
<dbReference type="InterPro" id="IPR011527">
    <property type="entry name" value="ABC1_TM_dom"/>
</dbReference>
<dbReference type="PANTHER" id="PTHR43394:SF1">
    <property type="entry name" value="ATP-BINDING CASSETTE SUB-FAMILY B MEMBER 10, MITOCHONDRIAL"/>
    <property type="match status" value="1"/>
</dbReference>
<evidence type="ECO:0000256" key="7">
    <source>
        <dbReference type="ARBA" id="ARBA00023136"/>
    </source>
</evidence>
<dbReference type="FunFam" id="3.40.50.300:FF:000287">
    <property type="entry name" value="Multidrug ABC transporter ATP-binding protein"/>
    <property type="match status" value="1"/>
</dbReference>
<reference evidence="9" key="2">
    <citation type="submission" date="2016-01" db="EMBL/GenBank/DDBJ databases">
        <title>Six Aerococcus type strain genome sequencing and assembly using PacBio and Illumina Hiseq.</title>
        <authorList>
            <person name="Carkaci D."/>
            <person name="Dargis R."/>
            <person name="Nielsen X.C."/>
            <person name="Skovgaard O."/>
            <person name="Fuursted K."/>
            <person name="Christensen J.J."/>
        </authorList>
    </citation>
    <scope>NUCLEOTIDE SEQUENCE [LARGE SCALE GENOMIC DNA]</scope>
    <source>
        <strain evidence="9">CCUG42038B</strain>
    </source>
</reference>
<reference evidence="8 9" key="1">
    <citation type="journal article" date="2016" name="Genome Announc.">
        <title>Complete Genome Sequences of Aerococcus christensenii CCUG 28831T, Aerococcus sanguinicola CCUG 43001T, Aerococcus urinae CCUG 36881T, Aerococcus urinaeequi CCUG 28094T, Aerococcus urinaehominis CCUG 42038 BT, and Aerococcus viridans CCUG 4311T.</title>
        <authorList>
            <person name="Carkaci D."/>
            <person name="Dargis R."/>
            <person name="Nielsen X.C."/>
            <person name="Skovgaard O."/>
            <person name="Fuursted K."/>
            <person name="Christensen J.J."/>
        </authorList>
    </citation>
    <scope>NUCLEOTIDE SEQUENCE [LARGE SCALE GENOMIC DNA]</scope>
    <source>
        <strain evidence="8 9">CCUG42038B</strain>
    </source>
</reference>
<dbReference type="PROSITE" id="PS50893">
    <property type="entry name" value="ABC_TRANSPORTER_2"/>
    <property type="match status" value="1"/>
</dbReference>
<keyword evidence="4" id="KW-0547">Nucleotide-binding</keyword>
<keyword evidence="3" id="KW-0812">Transmembrane</keyword>
<keyword evidence="5 8" id="KW-0067">ATP-binding</keyword>
<dbReference type="RefSeq" id="WP_067978754.1">
    <property type="nucleotide sequence ID" value="NZ_CP014163.1"/>
</dbReference>
<dbReference type="InterPro" id="IPR003439">
    <property type="entry name" value="ABC_transporter-like_ATP-bd"/>
</dbReference>
<dbReference type="SUPFAM" id="SSF52540">
    <property type="entry name" value="P-loop containing nucleoside triphosphate hydrolases"/>
    <property type="match status" value="1"/>
</dbReference>
<protein>
    <submittedName>
        <fullName evidence="8">Sugar ABC transporter ATP-binding protein</fullName>
    </submittedName>
</protein>
<dbReference type="Gene3D" id="1.20.1560.10">
    <property type="entry name" value="ABC transporter type 1, transmembrane domain"/>
    <property type="match status" value="1"/>
</dbReference>
<keyword evidence="6" id="KW-1133">Transmembrane helix</keyword>
<dbReference type="GO" id="GO:0005524">
    <property type="term" value="F:ATP binding"/>
    <property type="evidence" value="ECO:0007669"/>
    <property type="project" value="UniProtKB-KW"/>
</dbReference>
<keyword evidence="7" id="KW-0472">Membrane</keyword>
<gene>
    <name evidence="8" type="ORF">AWM75_04445</name>
</gene>
<dbReference type="PANTHER" id="PTHR43394">
    <property type="entry name" value="ATP-DEPENDENT PERMEASE MDL1, MITOCHONDRIAL"/>
    <property type="match status" value="1"/>
</dbReference>
<dbReference type="SUPFAM" id="SSF90123">
    <property type="entry name" value="ABC transporter transmembrane region"/>
    <property type="match status" value="1"/>
</dbReference>
<evidence type="ECO:0000256" key="5">
    <source>
        <dbReference type="ARBA" id="ARBA00022840"/>
    </source>
</evidence>
<dbReference type="InterPro" id="IPR039421">
    <property type="entry name" value="Type_1_exporter"/>
</dbReference>
<keyword evidence="2" id="KW-0813">Transport</keyword>
<dbReference type="AlphaFoldDB" id="A0A120IAV8"/>
<evidence type="ECO:0000256" key="2">
    <source>
        <dbReference type="ARBA" id="ARBA00022448"/>
    </source>
</evidence>
<dbReference type="GO" id="GO:0016887">
    <property type="term" value="F:ATP hydrolysis activity"/>
    <property type="evidence" value="ECO:0007669"/>
    <property type="project" value="InterPro"/>
</dbReference>
<dbReference type="InterPro" id="IPR036640">
    <property type="entry name" value="ABC1_TM_sf"/>
</dbReference>
<dbReference type="GO" id="GO:0005886">
    <property type="term" value="C:plasma membrane"/>
    <property type="evidence" value="ECO:0007669"/>
    <property type="project" value="UniProtKB-SubCell"/>
</dbReference>
<keyword evidence="9" id="KW-1185">Reference proteome</keyword>
<sequence>MQTATLKLLINYIKPQKGRFFAMLVLAVLSVVFQIIIPIQIGRAVNVLLGYHQVDFAEVSRQIFILVGLTLGAVLAQFGQNELVNRLTYQISYQLRQNVFLKIQKLPLSYLDRHPYGDIVSRAINDVDLTSNGLLQTFTSLFTGLATIIGIVIIMLSLNWKIGLIVIILTPLSVIVSTIIANGTYRHFQNQVQLRGEMGAYIDEIANNQYLVKALAYQDRSQVRFDDINNRLHHSGVISQFYGALINPTARVLNALVYAAVGIYGALSVINGQLSVGLYSSFLTYAHQYTQPFNEISAVVNEMQMALAAAHRIFDFLGQPEEKASPATATISQPHGDISIQNLYFSYVSDQKLIEDFSVQVKAGDTVAIVGPTGAGKSTLINLLMRFYEPNAGQIFIDGIDSQDLSRDNVRSLFGMVLQDAWIFAGTVRDNIAYGNPEASLDQIIAAAKQASLHRLIEQLPQGYDTWLEEEGANISTGQKQLICIARIILTDPDMLILDEATSSIDTVTEQAVQASFDQLMEGRTTFIVAHRLSTIQKADTILVLDQGQVIEQGSHQELLDQGGFYHQLYYSQFDTDDKP</sequence>
<comment type="subcellular location">
    <subcellularLocation>
        <location evidence="1">Cell membrane</location>
        <topology evidence="1">Multi-pass membrane protein</topology>
    </subcellularLocation>
</comment>